<keyword evidence="1" id="KW-1003">Cell membrane</keyword>
<evidence type="ECO:0000259" key="6">
    <source>
        <dbReference type="Pfam" id="PF06305"/>
    </source>
</evidence>
<dbReference type="EMBL" id="QGGW01000012">
    <property type="protein sequence ID" value="PWK57288.1"/>
    <property type="molecule type" value="Genomic_DNA"/>
</dbReference>
<evidence type="ECO:0000313" key="7">
    <source>
        <dbReference type="EMBL" id="PWK57288.1"/>
    </source>
</evidence>
<dbReference type="AlphaFoldDB" id="A0A316G8V4"/>
<comment type="caution">
    <text evidence="7">The sequence shown here is derived from an EMBL/GenBank/DDBJ whole genome shotgun (WGS) entry which is preliminary data.</text>
</comment>
<keyword evidence="4 5" id="KW-0472">Membrane</keyword>
<dbReference type="Proteomes" id="UP000245708">
    <property type="component" value="Unassembled WGS sequence"/>
</dbReference>
<name>A0A316G8V4_9RHOB</name>
<dbReference type="InterPro" id="IPR010445">
    <property type="entry name" value="LapA_dom"/>
</dbReference>
<dbReference type="GO" id="GO:0005886">
    <property type="term" value="C:plasma membrane"/>
    <property type="evidence" value="ECO:0007669"/>
    <property type="project" value="InterPro"/>
</dbReference>
<evidence type="ECO:0000256" key="5">
    <source>
        <dbReference type="SAM" id="Phobius"/>
    </source>
</evidence>
<reference evidence="7 8" key="1">
    <citation type="submission" date="2018-05" db="EMBL/GenBank/DDBJ databases">
        <title>Genomic Encyclopedia of Type Strains, Phase IV (KMG-IV): sequencing the most valuable type-strain genomes for metagenomic binning, comparative biology and taxonomic classification.</title>
        <authorList>
            <person name="Goeker M."/>
        </authorList>
    </citation>
    <scope>NUCLEOTIDE SEQUENCE [LARGE SCALE GENOMIC DNA]</scope>
    <source>
        <strain evidence="7 8">DSM 16097</strain>
    </source>
</reference>
<keyword evidence="3 5" id="KW-1133">Transmembrane helix</keyword>
<evidence type="ECO:0000313" key="8">
    <source>
        <dbReference type="Proteomes" id="UP000245708"/>
    </source>
</evidence>
<gene>
    <name evidence="7" type="ORF">C7455_11212</name>
</gene>
<organism evidence="7 8">
    <name type="scientific">Roseicyclus mahoneyensis</name>
    <dbReference type="NCBI Taxonomy" id="164332"/>
    <lineage>
        <taxon>Bacteria</taxon>
        <taxon>Pseudomonadati</taxon>
        <taxon>Pseudomonadota</taxon>
        <taxon>Alphaproteobacteria</taxon>
        <taxon>Rhodobacterales</taxon>
        <taxon>Roseobacteraceae</taxon>
        <taxon>Roseicyclus</taxon>
    </lineage>
</organism>
<protein>
    <submittedName>
        <fullName evidence="7">Uncharacterized protein DUF1049</fullName>
    </submittedName>
</protein>
<dbReference type="RefSeq" id="WP_245904410.1">
    <property type="nucleotide sequence ID" value="NZ_QGGW01000012.1"/>
</dbReference>
<sequence length="122" mass="13657">MIVLRYLKYTFLIVVAVALVLMAMANRESVTLEVIPADLAAWFGIQFGIELPLFLVVLGSVLVGVMVGFVWEWLREHRYRVEAATNKRTAQALEREVTTLKGPARDSQDEILALVDGPRSGR</sequence>
<keyword evidence="2 5" id="KW-0812">Transmembrane</keyword>
<feature type="domain" description="Lipopolysaccharide assembly protein A" evidence="6">
    <location>
        <begin position="49"/>
        <end position="97"/>
    </location>
</feature>
<evidence type="ECO:0000256" key="2">
    <source>
        <dbReference type="ARBA" id="ARBA00022692"/>
    </source>
</evidence>
<evidence type="ECO:0000256" key="3">
    <source>
        <dbReference type="ARBA" id="ARBA00022989"/>
    </source>
</evidence>
<keyword evidence="8" id="KW-1185">Reference proteome</keyword>
<proteinExistence type="predicted"/>
<feature type="transmembrane region" description="Helical" evidence="5">
    <location>
        <begin position="51"/>
        <end position="71"/>
    </location>
</feature>
<evidence type="ECO:0000256" key="4">
    <source>
        <dbReference type="ARBA" id="ARBA00023136"/>
    </source>
</evidence>
<accession>A0A316G8V4</accession>
<dbReference type="Pfam" id="PF06305">
    <property type="entry name" value="LapA_dom"/>
    <property type="match status" value="1"/>
</dbReference>
<evidence type="ECO:0000256" key="1">
    <source>
        <dbReference type="ARBA" id="ARBA00022475"/>
    </source>
</evidence>